<evidence type="ECO:0000313" key="2">
    <source>
        <dbReference type="EMBL" id="UGC97270.1"/>
    </source>
</evidence>
<dbReference type="PANTHER" id="PTHR35862">
    <property type="entry name" value="FELS-2 PROPHAGE PROTEIN"/>
    <property type="match status" value="1"/>
</dbReference>
<organism evidence="2 3">
    <name type="scientific">Aeromonas phage vB_AsaM_LPM4</name>
    <dbReference type="NCBI Taxonomy" id="2894367"/>
    <lineage>
        <taxon>Viruses</taxon>
        <taxon>Duplodnaviria</taxon>
        <taxon>Heunggongvirae</taxon>
        <taxon>Uroviricota</taxon>
        <taxon>Caudoviricetes</taxon>
        <taxon>Peduoviridae</taxon>
        <taxon>Piscesmortuivirus</taxon>
        <taxon>Piscesmortuivirus LPM4</taxon>
    </lineage>
</organism>
<evidence type="ECO:0000313" key="3">
    <source>
        <dbReference type="Proteomes" id="UP000828357"/>
    </source>
</evidence>
<dbReference type="PIRSF" id="PIRSF020481">
    <property type="entry name" value="BAP"/>
    <property type="match status" value="1"/>
</dbReference>
<sequence length="300" mass="32589">MSIIDLSKLPKPSIIDPLDFESILSERKAALIARYPLDQQAAIAATLALESEPLTKFLQENAYRELILRARINNAAVANMLAWAEGADLDNLVANWNVERLTVQQGDDTATPPIPTIMESDEALRERALLAWDALSVAGPREAYRYHARTADGAVMDAEPISPSPGVVDVYILAATGDGTPSAALLTKVAGYLTDEDRVPLTDNVHVKATQVLPYTLAIRLFIPAAGPSAAAITAEAERRLLEVINPRRRIGVEVPRSLLESALHVPGVRKVELVDWADITPAPYQAAWCSGYTIEQVIQ</sequence>
<proteinExistence type="predicted"/>
<dbReference type="GeneID" id="77940504"/>
<dbReference type="InterPro" id="IPR058531">
    <property type="entry name" value="Baseplate_J_M"/>
</dbReference>
<protein>
    <submittedName>
        <fullName evidence="2">Baseplate assembly protein</fullName>
    </submittedName>
</protein>
<evidence type="ECO:0000259" key="1">
    <source>
        <dbReference type="Pfam" id="PF26078"/>
    </source>
</evidence>
<dbReference type="PANTHER" id="PTHR35862:SF1">
    <property type="entry name" value="FELS-2 PROPHAGE PROTEIN"/>
    <property type="match status" value="1"/>
</dbReference>
<dbReference type="RefSeq" id="YP_010664455.1">
    <property type="nucleotide sequence ID" value="NC_070919.1"/>
</dbReference>
<dbReference type="InterPro" id="IPR014507">
    <property type="entry name" value="Baseplate_assembly_J_pred"/>
</dbReference>
<dbReference type="EMBL" id="OL348188">
    <property type="protein sequence ID" value="UGC97270.1"/>
    <property type="molecule type" value="Genomic_DNA"/>
</dbReference>
<accession>A0AAE8YH54</accession>
<feature type="domain" description="Baseplate J-like central" evidence="1">
    <location>
        <begin position="137"/>
        <end position="209"/>
    </location>
</feature>
<name>A0AAE8YH54_9CAUD</name>
<keyword evidence="3" id="KW-1185">Reference proteome</keyword>
<dbReference type="InterPro" id="IPR052726">
    <property type="entry name" value="Phage_Baseplate_Hub"/>
</dbReference>
<dbReference type="KEGG" id="vg:77940504"/>
<dbReference type="Pfam" id="PF26078">
    <property type="entry name" value="Baseplate_J_M"/>
    <property type="match status" value="1"/>
</dbReference>
<reference evidence="2" key="1">
    <citation type="submission" date="2021-11" db="EMBL/GenBank/DDBJ databases">
        <title>vB_AsaM_LPM4, the infectious counterpart bacteriophage of Aeromonas salmonicida subsp. salmonicida Prophage 3, requires the A-layer in its infection process.</title>
        <authorList>
            <person name="Leduc G.R."/>
            <person name="Paquet V.E."/>
            <person name="Piche L.C."/>
            <person name="Vincent A.T."/>
            <person name="Charette S.J."/>
        </authorList>
    </citation>
    <scope>NUCLEOTIDE SEQUENCE</scope>
</reference>
<dbReference type="Proteomes" id="UP000828357">
    <property type="component" value="Segment"/>
</dbReference>